<dbReference type="PANTHER" id="PTHR45754">
    <property type="entry name" value="METHYLENETETRAHYDROFOLATE REDUCTASE"/>
    <property type="match status" value="1"/>
</dbReference>
<comment type="pathway">
    <text evidence="7">Amino-acid biosynthesis; L-methionine biosynthesis via de novo pathway.</text>
</comment>
<reference evidence="10 11" key="1">
    <citation type="submission" date="2018-04" db="EMBL/GenBank/DDBJ databases">
        <title>Chitinophaga fuyangensis sp. nov., isolated from soil in a chemical factory.</title>
        <authorList>
            <person name="Chen K."/>
        </authorList>
    </citation>
    <scope>NUCLEOTIDE SEQUENCE [LARGE SCALE GENOMIC DNA]</scope>
    <source>
        <strain evidence="10 11">LY-1</strain>
    </source>
</reference>
<dbReference type="EMBL" id="QCYK01000001">
    <property type="protein sequence ID" value="PUZ28312.1"/>
    <property type="molecule type" value="Genomic_DNA"/>
</dbReference>
<evidence type="ECO:0000256" key="4">
    <source>
        <dbReference type="ARBA" id="ARBA00022630"/>
    </source>
</evidence>
<dbReference type="GO" id="GO:0005829">
    <property type="term" value="C:cytosol"/>
    <property type="evidence" value="ECO:0007669"/>
    <property type="project" value="TreeGrafter"/>
</dbReference>
<evidence type="ECO:0000256" key="8">
    <source>
        <dbReference type="ARBA" id="ARBA00048628"/>
    </source>
</evidence>
<dbReference type="CDD" id="cd00537">
    <property type="entry name" value="MTHFR"/>
    <property type="match status" value="1"/>
</dbReference>
<comment type="similarity">
    <text evidence="3 9">Belongs to the methylenetetrahydrofolate reductase family.</text>
</comment>
<evidence type="ECO:0000313" key="10">
    <source>
        <dbReference type="EMBL" id="PUZ28312.1"/>
    </source>
</evidence>
<dbReference type="GO" id="GO:0071949">
    <property type="term" value="F:FAD binding"/>
    <property type="evidence" value="ECO:0007669"/>
    <property type="project" value="TreeGrafter"/>
</dbReference>
<dbReference type="Gene3D" id="3.20.20.220">
    <property type="match status" value="1"/>
</dbReference>
<dbReference type="Proteomes" id="UP000244450">
    <property type="component" value="Unassembled WGS sequence"/>
</dbReference>
<keyword evidence="5 9" id="KW-0274">FAD</keyword>
<keyword evidence="11" id="KW-1185">Reference proteome</keyword>
<dbReference type="SUPFAM" id="SSF51730">
    <property type="entry name" value="FAD-linked oxidoreductase"/>
    <property type="match status" value="1"/>
</dbReference>
<evidence type="ECO:0000256" key="6">
    <source>
        <dbReference type="ARBA" id="ARBA00023002"/>
    </source>
</evidence>
<dbReference type="OrthoDB" id="9812555at2"/>
<protein>
    <recommendedName>
        <fullName evidence="9">Methylenetetrahydrofolate reductase</fullName>
    </recommendedName>
</protein>
<comment type="pathway">
    <text evidence="2 9">One-carbon metabolism; tetrahydrofolate interconversion.</text>
</comment>
<dbReference type="GO" id="GO:0009086">
    <property type="term" value="P:methionine biosynthetic process"/>
    <property type="evidence" value="ECO:0007669"/>
    <property type="project" value="TreeGrafter"/>
</dbReference>
<proteinExistence type="inferred from homology"/>
<comment type="catalytic activity">
    <reaction evidence="8">
        <text>(6S)-5-methyl-5,6,7,8-tetrahydrofolate + NAD(+) = (6R)-5,10-methylene-5,6,7,8-tetrahydrofolate + NADH + H(+)</text>
        <dbReference type="Rhea" id="RHEA:19821"/>
        <dbReference type="ChEBI" id="CHEBI:15378"/>
        <dbReference type="ChEBI" id="CHEBI:15636"/>
        <dbReference type="ChEBI" id="CHEBI:18608"/>
        <dbReference type="ChEBI" id="CHEBI:57540"/>
        <dbReference type="ChEBI" id="CHEBI:57945"/>
        <dbReference type="EC" id="1.5.1.54"/>
    </reaction>
    <physiologicalReaction direction="right-to-left" evidence="8">
        <dbReference type="Rhea" id="RHEA:19823"/>
    </physiologicalReaction>
</comment>
<dbReference type="FunFam" id="3.20.20.220:FF:000015">
    <property type="entry name" value="Methylenetetrahydrofolate reductase"/>
    <property type="match status" value="1"/>
</dbReference>
<evidence type="ECO:0000256" key="5">
    <source>
        <dbReference type="ARBA" id="ARBA00022827"/>
    </source>
</evidence>
<gene>
    <name evidence="10" type="ORF">DCC81_02165</name>
</gene>
<keyword evidence="4 9" id="KW-0285">Flavoprotein</keyword>
<dbReference type="AlphaFoldDB" id="A0A2T7BKX2"/>
<dbReference type="GO" id="GO:0106312">
    <property type="term" value="F:methylenetetrahydrofolate reductase (NADH) activity"/>
    <property type="evidence" value="ECO:0007669"/>
    <property type="project" value="UniProtKB-EC"/>
</dbReference>
<accession>A0A2T7BKX2</accession>
<sequence>MKITEHIAAAAGKKQTPISFEILPPLKGKSIESTYDHLDPLMEFKPSFVNVTYHRSEHMFKKRPDGTFEKVEIRKRPGTVGICAALMNHYKIDAVPHLICGGFTREETENALIDLGFLGVDNVLVLRGDAPKNESFFEAEPGGHRYAIELLEQVANMNNGVYLEKDLQGGVKTNFCIGVAGYPEKHSEAPNLQIDLEFLKKKVDAGAEYVITQMFFDNQKYFDFVTRCRAAGINIPIIPGLKPLTSKKQLTTLPPIFNVDIPSDLALAMMKTKTDKEAEQVGTEWLIAQSKELKAFGVPVLHYYTLGKPMVVRDAVAAIV</sequence>
<dbReference type="InterPro" id="IPR029041">
    <property type="entry name" value="FAD-linked_oxidoreductase-like"/>
</dbReference>
<evidence type="ECO:0000256" key="3">
    <source>
        <dbReference type="ARBA" id="ARBA00006743"/>
    </source>
</evidence>
<comment type="caution">
    <text evidence="10">The sequence shown here is derived from an EMBL/GenBank/DDBJ whole genome shotgun (WGS) entry which is preliminary data.</text>
</comment>
<dbReference type="PANTHER" id="PTHR45754:SF3">
    <property type="entry name" value="METHYLENETETRAHYDROFOLATE REDUCTASE (NADPH)"/>
    <property type="match status" value="1"/>
</dbReference>
<organism evidence="10 11">
    <name type="scientific">Chitinophaga parva</name>
    <dbReference type="NCBI Taxonomy" id="2169414"/>
    <lineage>
        <taxon>Bacteria</taxon>
        <taxon>Pseudomonadati</taxon>
        <taxon>Bacteroidota</taxon>
        <taxon>Chitinophagia</taxon>
        <taxon>Chitinophagales</taxon>
        <taxon>Chitinophagaceae</taxon>
        <taxon>Chitinophaga</taxon>
    </lineage>
</organism>
<dbReference type="UniPathway" id="UPA00193"/>
<dbReference type="InterPro" id="IPR003171">
    <property type="entry name" value="Mehydrof_redctse-like"/>
</dbReference>
<evidence type="ECO:0000256" key="7">
    <source>
        <dbReference type="ARBA" id="ARBA00034478"/>
    </source>
</evidence>
<keyword evidence="6 9" id="KW-0560">Oxidoreductase</keyword>
<dbReference type="Pfam" id="PF02219">
    <property type="entry name" value="MTHFR"/>
    <property type="match status" value="1"/>
</dbReference>
<evidence type="ECO:0000256" key="1">
    <source>
        <dbReference type="ARBA" id="ARBA00001974"/>
    </source>
</evidence>
<evidence type="ECO:0000256" key="2">
    <source>
        <dbReference type="ARBA" id="ARBA00004777"/>
    </source>
</evidence>
<evidence type="ECO:0000313" key="11">
    <source>
        <dbReference type="Proteomes" id="UP000244450"/>
    </source>
</evidence>
<evidence type="ECO:0000256" key="9">
    <source>
        <dbReference type="RuleBase" id="RU003862"/>
    </source>
</evidence>
<name>A0A2T7BKX2_9BACT</name>
<comment type="cofactor">
    <cofactor evidence="1 9">
        <name>FAD</name>
        <dbReference type="ChEBI" id="CHEBI:57692"/>
    </cofactor>
</comment>
<dbReference type="RefSeq" id="WP_108684951.1">
    <property type="nucleotide sequence ID" value="NZ_QCYK01000001.1"/>
</dbReference>
<dbReference type="GO" id="GO:0035999">
    <property type="term" value="P:tetrahydrofolate interconversion"/>
    <property type="evidence" value="ECO:0007669"/>
    <property type="project" value="UniProtKB-UniPathway"/>
</dbReference>